<organism evidence="3 4">
    <name type="scientific">Ophiocordyceps australis</name>
    <dbReference type="NCBI Taxonomy" id="1399860"/>
    <lineage>
        <taxon>Eukaryota</taxon>
        <taxon>Fungi</taxon>
        <taxon>Dikarya</taxon>
        <taxon>Ascomycota</taxon>
        <taxon>Pezizomycotina</taxon>
        <taxon>Sordariomycetes</taxon>
        <taxon>Hypocreomycetidae</taxon>
        <taxon>Hypocreales</taxon>
        <taxon>Ophiocordycipitaceae</taxon>
        <taxon>Ophiocordyceps</taxon>
    </lineage>
</organism>
<dbReference type="STRING" id="1399860.A0A2C5XDZ9"/>
<keyword evidence="2" id="KW-0560">Oxidoreductase</keyword>
<keyword evidence="4" id="KW-1185">Reference proteome</keyword>
<dbReference type="PANTHER" id="PTHR43669">
    <property type="entry name" value="5-KETO-D-GLUCONATE 5-REDUCTASE"/>
    <property type="match status" value="1"/>
</dbReference>
<dbReference type="InterPro" id="IPR036291">
    <property type="entry name" value="NAD(P)-bd_dom_sf"/>
</dbReference>
<dbReference type="PANTHER" id="PTHR43669:SF3">
    <property type="entry name" value="ALCOHOL DEHYDROGENASE, PUTATIVE (AFU_ORTHOLOGUE AFUA_3G03445)-RELATED"/>
    <property type="match status" value="1"/>
</dbReference>
<evidence type="ECO:0000313" key="4">
    <source>
        <dbReference type="Proteomes" id="UP000226192"/>
    </source>
</evidence>
<name>A0A2C5XDZ9_9HYPO</name>
<dbReference type="InterPro" id="IPR002347">
    <property type="entry name" value="SDR_fam"/>
</dbReference>
<evidence type="ECO:0000256" key="1">
    <source>
        <dbReference type="ARBA" id="ARBA00006484"/>
    </source>
</evidence>
<dbReference type="EMBL" id="NJET01000235">
    <property type="protein sequence ID" value="PHH59148.1"/>
    <property type="molecule type" value="Genomic_DNA"/>
</dbReference>
<gene>
    <name evidence="3" type="ORF">CDD81_3693</name>
</gene>
<dbReference type="Pfam" id="PF00106">
    <property type="entry name" value="adh_short"/>
    <property type="match status" value="1"/>
</dbReference>
<proteinExistence type="inferred from homology"/>
<dbReference type="Gene3D" id="3.40.50.720">
    <property type="entry name" value="NAD(P)-binding Rossmann-like Domain"/>
    <property type="match status" value="1"/>
</dbReference>
<dbReference type="AlphaFoldDB" id="A0A2C5XDZ9"/>
<dbReference type="GO" id="GO:0016491">
    <property type="term" value="F:oxidoreductase activity"/>
    <property type="evidence" value="ECO:0007669"/>
    <property type="project" value="UniProtKB-KW"/>
</dbReference>
<dbReference type="PRINTS" id="PR00081">
    <property type="entry name" value="GDHRDH"/>
</dbReference>
<comment type="similarity">
    <text evidence="1">Belongs to the short-chain dehydrogenases/reductases (SDR) family.</text>
</comment>
<dbReference type="SUPFAM" id="SSF51735">
    <property type="entry name" value="NAD(P)-binding Rossmann-fold domains"/>
    <property type="match status" value="1"/>
</dbReference>
<sequence>MAPLLTGNAFISGGASGIGKATAFAFAEHGIEKLAIAGRNQNKLDATAKELNEKFPKVKVLTLAMDVSKSDQVKAGFAQLKAAFGRLDIAINNAGVTGKMAPTHSLAENEWLDVININLLGVYRCQREEVLLMLEQE</sequence>
<reference evidence="3 4" key="1">
    <citation type="submission" date="2017-06" db="EMBL/GenBank/DDBJ databases">
        <title>Ant-infecting Ophiocordyceps genomes reveal a high diversity of potential behavioral manipulation genes and a possible major role for enterotoxins.</title>
        <authorList>
            <person name="De Bekker C."/>
            <person name="Evans H.C."/>
            <person name="Brachmann A."/>
            <person name="Hughes D.P."/>
        </authorList>
    </citation>
    <scope>NUCLEOTIDE SEQUENCE [LARGE SCALE GENOMIC DNA]</scope>
    <source>
        <strain evidence="3 4">Map64</strain>
    </source>
</reference>
<accession>A0A2C5XDZ9</accession>
<dbReference type="OrthoDB" id="5840532at2759"/>
<protein>
    <recommendedName>
        <fullName evidence="5">Ketoreductase (KR) domain-containing protein</fullName>
    </recommendedName>
</protein>
<evidence type="ECO:0000256" key="2">
    <source>
        <dbReference type="ARBA" id="ARBA00023002"/>
    </source>
</evidence>
<dbReference type="Proteomes" id="UP000226192">
    <property type="component" value="Unassembled WGS sequence"/>
</dbReference>
<evidence type="ECO:0000313" key="3">
    <source>
        <dbReference type="EMBL" id="PHH59148.1"/>
    </source>
</evidence>
<comment type="caution">
    <text evidence="3">The sequence shown here is derived from an EMBL/GenBank/DDBJ whole genome shotgun (WGS) entry which is preliminary data.</text>
</comment>
<evidence type="ECO:0008006" key="5">
    <source>
        <dbReference type="Google" id="ProtNLM"/>
    </source>
</evidence>